<dbReference type="Proteomes" id="UP000694866">
    <property type="component" value="Unplaced"/>
</dbReference>
<keyword evidence="2" id="KW-1185">Reference proteome</keyword>
<evidence type="ECO:0000313" key="2">
    <source>
        <dbReference type="Proteomes" id="UP000694866"/>
    </source>
</evidence>
<accession>A0A9R1UAH6</accession>
<dbReference type="AlphaFoldDB" id="A0A9R1UAH6"/>
<dbReference type="GeneID" id="105272978"/>
<dbReference type="KEGG" id="fas:105272978"/>
<evidence type="ECO:0000313" key="3">
    <source>
        <dbReference type="RefSeq" id="XP_011313512.1"/>
    </source>
</evidence>
<sequence>MASSINCIFALVALAVVIQTGAAVEKCWSCSSEQNGVCEHLDNATALTRVNYLRDCRYSESPNSYINTEKRICRKFIYTGEYSRLFWLA</sequence>
<dbReference type="OrthoDB" id="75169at2759"/>
<name>A0A9R1UAH6_9HYME</name>
<dbReference type="RefSeq" id="XP_011313512.1">
    <property type="nucleotide sequence ID" value="XM_011315210.1"/>
</dbReference>
<feature type="signal peptide" evidence="1">
    <location>
        <begin position="1"/>
        <end position="23"/>
    </location>
</feature>
<protein>
    <recommendedName>
        <fullName evidence="4">Protein quiver</fullName>
    </recommendedName>
</protein>
<feature type="chain" id="PRO_5040180531" description="Protein quiver" evidence="1">
    <location>
        <begin position="24"/>
        <end position="89"/>
    </location>
</feature>
<evidence type="ECO:0000256" key="1">
    <source>
        <dbReference type="SAM" id="SignalP"/>
    </source>
</evidence>
<gene>
    <name evidence="3" type="primary">LOC105272978</name>
</gene>
<evidence type="ECO:0008006" key="4">
    <source>
        <dbReference type="Google" id="ProtNLM"/>
    </source>
</evidence>
<proteinExistence type="predicted"/>
<organism evidence="2 3">
    <name type="scientific">Fopius arisanus</name>
    <dbReference type="NCBI Taxonomy" id="64838"/>
    <lineage>
        <taxon>Eukaryota</taxon>
        <taxon>Metazoa</taxon>
        <taxon>Ecdysozoa</taxon>
        <taxon>Arthropoda</taxon>
        <taxon>Hexapoda</taxon>
        <taxon>Insecta</taxon>
        <taxon>Pterygota</taxon>
        <taxon>Neoptera</taxon>
        <taxon>Endopterygota</taxon>
        <taxon>Hymenoptera</taxon>
        <taxon>Apocrita</taxon>
        <taxon>Ichneumonoidea</taxon>
        <taxon>Braconidae</taxon>
        <taxon>Opiinae</taxon>
        <taxon>Fopius</taxon>
    </lineage>
</organism>
<keyword evidence="1" id="KW-0732">Signal</keyword>
<reference evidence="3" key="1">
    <citation type="submission" date="2025-08" db="UniProtKB">
        <authorList>
            <consortium name="RefSeq"/>
        </authorList>
    </citation>
    <scope>IDENTIFICATION</scope>
    <source>
        <strain evidence="3">USDA-PBARC FA_bdor</strain>
        <tissue evidence="3">Whole organism</tissue>
    </source>
</reference>